<keyword evidence="8" id="KW-1185">Reference proteome</keyword>
<feature type="transmembrane region" description="Helical" evidence="6">
    <location>
        <begin position="133"/>
        <end position="152"/>
    </location>
</feature>
<comment type="caution">
    <text evidence="7">The sequence shown here is derived from an EMBL/GenBank/DDBJ whole genome shotgun (WGS) entry which is preliminary data.</text>
</comment>
<evidence type="ECO:0000313" key="8">
    <source>
        <dbReference type="Proteomes" id="UP000678276"/>
    </source>
</evidence>
<evidence type="ECO:0000256" key="3">
    <source>
        <dbReference type="ARBA" id="ARBA00022801"/>
    </source>
</evidence>
<organism evidence="7 8">
    <name type="scientific">Jiella mangrovi</name>
    <dbReference type="NCBI Taxonomy" id="2821407"/>
    <lineage>
        <taxon>Bacteria</taxon>
        <taxon>Pseudomonadati</taxon>
        <taxon>Pseudomonadota</taxon>
        <taxon>Alphaproteobacteria</taxon>
        <taxon>Hyphomicrobiales</taxon>
        <taxon>Aurantimonadaceae</taxon>
        <taxon>Jiella</taxon>
    </lineage>
</organism>
<feature type="transmembrane region" description="Helical" evidence="6">
    <location>
        <begin position="192"/>
        <end position="211"/>
    </location>
</feature>
<evidence type="ECO:0000256" key="5">
    <source>
        <dbReference type="ARBA" id="ARBA00023136"/>
    </source>
</evidence>
<dbReference type="Proteomes" id="UP000678276">
    <property type="component" value="Unassembled WGS sequence"/>
</dbReference>
<name>A0ABS4BK11_9HYPH</name>
<dbReference type="InterPro" id="IPR008901">
    <property type="entry name" value="ACER"/>
</dbReference>
<evidence type="ECO:0000256" key="1">
    <source>
        <dbReference type="ARBA" id="ARBA00004141"/>
    </source>
</evidence>
<evidence type="ECO:0000256" key="6">
    <source>
        <dbReference type="SAM" id="Phobius"/>
    </source>
</evidence>
<dbReference type="EMBL" id="JAGJCF010000007">
    <property type="protein sequence ID" value="MBP0616339.1"/>
    <property type="molecule type" value="Genomic_DNA"/>
</dbReference>
<keyword evidence="5 6" id="KW-0472">Membrane</keyword>
<reference evidence="7 8" key="1">
    <citation type="submission" date="2021-04" db="EMBL/GenBank/DDBJ databases">
        <title>Whole genome sequence of Jiella sp. KSK16Y-1.</title>
        <authorList>
            <person name="Tuo L."/>
        </authorList>
    </citation>
    <scope>NUCLEOTIDE SEQUENCE [LARGE SCALE GENOMIC DNA]</scope>
    <source>
        <strain evidence="7 8">KSK16Y-1</strain>
    </source>
</reference>
<dbReference type="RefSeq" id="WP_209594830.1">
    <property type="nucleotide sequence ID" value="NZ_JAGJCF010000007.1"/>
</dbReference>
<keyword evidence="4 6" id="KW-1133">Transmembrane helix</keyword>
<feature type="transmembrane region" description="Helical" evidence="6">
    <location>
        <begin position="25"/>
        <end position="42"/>
    </location>
</feature>
<dbReference type="Pfam" id="PF05875">
    <property type="entry name" value="Ceramidase"/>
    <property type="match status" value="1"/>
</dbReference>
<evidence type="ECO:0000256" key="4">
    <source>
        <dbReference type="ARBA" id="ARBA00022989"/>
    </source>
</evidence>
<keyword evidence="3" id="KW-0378">Hydrolase</keyword>
<feature type="transmembrane region" description="Helical" evidence="6">
    <location>
        <begin position="107"/>
        <end position="127"/>
    </location>
</feature>
<feature type="transmembrane region" description="Helical" evidence="6">
    <location>
        <begin position="76"/>
        <end position="95"/>
    </location>
</feature>
<keyword evidence="2 6" id="KW-0812">Transmembrane</keyword>
<feature type="transmembrane region" description="Helical" evidence="6">
    <location>
        <begin position="51"/>
        <end position="70"/>
    </location>
</feature>
<evidence type="ECO:0000256" key="2">
    <source>
        <dbReference type="ARBA" id="ARBA00022692"/>
    </source>
</evidence>
<sequence length="221" mass="23481">MNWTDSIDAYCERVSPAFWAEPLNALSNVAFIAAALIGLSLWKMRGGKDRPAFVLCCLVAVIGVGSFTFHTVATRWASLADVIPIALFIYAYFALALTRFFGLSKLAAGAGTVAFFGASFLAQPVFATIVGSSAGYIPALLAMLAIGSLLLARHNTAGALVISAGATFLVSLCFRIFDQPICEVWPLGTHMIWHVLNAATLALLLAAAIDAHPTPAVRRKH</sequence>
<gene>
    <name evidence="7" type="ORF">J6595_12170</name>
</gene>
<feature type="transmembrane region" description="Helical" evidence="6">
    <location>
        <begin position="159"/>
        <end position="177"/>
    </location>
</feature>
<protein>
    <submittedName>
        <fullName evidence="7">Ceramidase domain-containing protein</fullName>
    </submittedName>
</protein>
<accession>A0ABS4BK11</accession>
<comment type="subcellular location">
    <subcellularLocation>
        <location evidence="1">Membrane</location>
        <topology evidence="1">Multi-pass membrane protein</topology>
    </subcellularLocation>
</comment>
<proteinExistence type="predicted"/>
<evidence type="ECO:0000313" key="7">
    <source>
        <dbReference type="EMBL" id="MBP0616339.1"/>
    </source>
</evidence>